<organism evidence="3 4">
    <name type="scientific">Elysia crispata</name>
    <name type="common">lettuce slug</name>
    <dbReference type="NCBI Taxonomy" id="231223"/>
    <lineage>
        <taxon>Eukaryota</taxon>
        <taxon>Metazoa</taxon>
        <taxon>Spiralia</taxon>
        <taxon>Lophotrochozoa</taxon>
        <taxon>Mollusca</taxon>
        <taxon>Gastropoda</taxon>
        <taxon>Heterobranchia</taxon>
        <taxon>Euthyneura</taxon>
        <taxon>Panpulmonata</taxon>
        <taxon>Sacoglossa</taxon>
        <taxon>Placobranchoidea</taxon>
        <taxon>Plakobranchidae</taxon>
        <taxon>Elysia</taxon>
    </lineage>
</organism>
<dbReference type="Gene3D" id="2.60.120.260">
    <property type="entry name" value="Galactose-binding domain-like"/>
    <property type="match status" value="1"/>
</dbReference>
<keyword evidence="1" id="KW-1133">Transmembrane helix</keyword>
<dbReference type="Gene3D" id="2.170.300.10">
    <property type="entry name" value="Tie2 ligand-binding domain superfamily"/>
    <property type="match status" value="1"/>
</dbReference>
<dbReference type="Proteomes" id="UP001283361">
    <property type="component" value="Unassembled WGS sequence"/>
</dbReference>
<feature type="transmembrane region" description="Helical" evidence="1">
    <location>
        <begin position="372"/>
        <end position="397"/>
    </location>
</feature>
<feature type="chain" id="PRO_5042272242" description="Fucolectin tachylectin-4 pentraxin-1 domain-containing protein" evidence="2">
    <location>
        <begin position="25"/>
        <end position="432"/>
    </location>
</feature>
<evidence type="ECO:0000313" key="4">
    <source>
        <dbReference type="Proteomes" id="UP001283361"/>
    </source>
</evidence>
<dbReference type="InterPro" id="IPR008979">
    <property type="entry name" value="Galactose-bd-like_sf"/>
</dbReference>
<name>A0AAE0Z7R6_9GAST</name>
<feature type="transmembrane region" description="Helical" evidence="1">
    <location>
        <begin position="340"/>
        <end position="360"/>
    </location>
</feature>
<accession>A0AAE0Z7R6</accession>
<keyword evidence="2" id="KW-0732">Signal</keyword>
<comment type="caution">
    <text evidence="3">The sequence shown here is derived from an EMBL/GenBank/DDBJ whole genome shotgun (WGS) entry which is preliminary data.</text>
</comment>
<evidence type="ECO:0000256" key="2">
    <source>
        <dbReference type="SAM" id="SignalP"/>
    </source>
</evidence>
<keyword evidence="4" id="KW-1185">Reference proteome</keyword>
<feature type="signal peptide" evidence="2">
    <location>
        <begin position="1"/>
        <end position="24"/>
    </location>
</feature>
<sequence length="432" mass="46428">MCSDRVITVLVVTLAVISLYACTAQTPCPTNGWFGPNCQYQCHCAGSAPCDKHDGSCSSGCHQDWFGPACQYARMSFTTSGGESWLTDSDDTTCNTGNTQFVTVTLDTSIPLTWVRVVVRGAVFVDQMQLSYQLLGSSTPLACPGLRTAKVDDLTLDIECSTTESVSGVTLSGSGVTGLCSMYISGGRNVALNQAARQSSRYIPGGAPDSFNAENAVDGVLPGDTIQSTQSTCTHTLGLPDTQDPGWWTVTFSQAVDVTRFLIYNRDDTHCGQGCKDRLAGFTLTAQSDPSTATPYSYTDPGGPDQASYTVVPSPRISFPVSLVRFVTAHSTNILTLCEVFVFGDAAVCMLFSYQMPVCVCYSPIRCRSRGVYVILLSYADVYGILLSYAGVCMLFSYQMPVGGTGDCTDETDFDSSLSWRQREAGVDKRNE</sequence>
<dbReference type="SUPFAM" id="SSF49785">
    <property type="entry name" value="Galactose-binding domain-like"/>
    <property type="match status" value="1"/>
</dbReference>
<dbReference type="PROSITE" id="PS51257">
    <property type="entry name" value="PROKAR_LIPOPROTEIN"/>
    <property type="match status" value="1"/>
</dbReference>
<keyword evidence="1" id="KW-0472">Membrane</keyword>
<keyword evidence="1" id="KW-0812">Transmembrane</keyword>
<evidence type="ECO:0000256" key="1">
    <source>
        <dbReference type="SAM" id="Phobius"/>
    </source>
</evidence>
<evidence type="ECO:0008006" key="5">
    <source>
        <dbReference type="Google" id="ProtNLM"/>
    </source>
</evidence>
<evidence type="ECO:0000313" key="3">
    <source>
        <dbReference type="EMBL" id="KAK3763467.1"/>
    </source>
</evidence>
<reference evidence="3" key="1">
    <citation type="journal article" date="2023" name="G3 (Bethesda)">
        <title>A reference genome for the long-term kleptoplast-retaining sea slug Elysia crispata morphotype clarki.</title>
        <authorList>
            <person name="Eastman K.E."/>
            <person name="Pendleton A.L."/>
            <person name="Shaikh M.A."/>
            <person name="Suttiyut T."/>
            <person name="Ogas R."/>
            <person name="Tomko P."/>
            <person name="Gavelis G."/>
            <person name="Widhalm J.R."/>
            <person name="Wisecaver J.H."/>
        </authorList>
    </citation>
    <scope>NUCLEOTIDE SEQUENCE</scope>
    <source>
        <strain evidence="3">ECLA1</strain>
    </source>
</reference>
<dbReference type="PANTHER" id="PTHR45713:SF6">
    <property type="entry name" value="F5_8 TYPE C DOMAIN-CONTAINING PROTEIN"/>
    <property type="match status" value="1"/>
</dbReference>
<dbReference type="Pfam" id="PF22633">
    <property type="entry name" value="F5_F8_type_C_2"/>
    <property type="match status" value="1"/>
</dbReference>
<gene>
    <name evidence="3" type="ORF">RRG08_056935</name>
</gene>
<dbReference type="EMBL" id="JAWDGP010004556">
    <property type="protein sequence ID" value="KAK3763467.1"/>
    <property type="molecule type" value="Genomic_DNA"/>
</dbReference>
<proteinExistence type="predicted"/>
<dbReference type="AlphaFoldDB" id="A0AAE0Z7R6"/>
<dbReference type="InterPro" id="IPR051941">
    <property type="entry name" value="BG_Antigen-Binding_Lectin"/>
</dbReference>
<protein>
    <recommendedName>
        <fullName evidence="5">Fucolectin tachylectin-4 pentraxin-1 domain-containing protein</fullName>
    </recommendedName>
</protein>
<dbReference type="PANTHER" id="PTHR45713">
    <property type="entry name" value="FTP DOMAIN-CONTAINING PROTEIN"/>
    <property type="match status" value="1"/>
</dbReference>